<feature type="compositionally biased region" description="Basic and acidic residues" evidence="1">
    <location>
        <begin position="46"/>
        <end position="69"/>
    </location>
</feature>
<feature type="transmembrane region" description="Helical" evidence="2">
    <location>
        <begin position="110"/>
        <end position="128"/>
    </location>
</feature>
<organism evidence="3 4">
    <name type="scientific">Angustibacter aerolatus</name>
    <dbReference type="NCBI Taxonomy" id="1162965"/>
    <lineage>
        <taxon>Bacteria</taxon>
        <taxon>Bacillati</taxon>
        <taxon>Actinomycetota</taxon>
        <taxon>Actinomycetes</taxon>
        <taxon>Kineosporiales</taxon>
        <taxon>Kineosporiaceae</taxon>
    </lineage>
</organism>
<dbReference type="Proteomes" id="UP001157017">
    <property type="component" value="Unassembled WGS sequence"/>
</dbReference>
<dbReference type="EMBL" id="BSUZ01000001">
    <property type="protein sequence ID" value="GMA86443.1"/>
    <property type="molecule type" value="Genomic_DNA"/>
</dbReference>
<keyword evidence="2" id="KW-0472">Membrane</keyword>
<feature type="transmembrane region" description="Helical" evidence="2">
    <location>
        <begin position="235"/>
        <end position="253"/>
    </location>
</feature>
<accession>A0ABQ6JE53</accession>
<evidence type="ECO:0000313" key="4">
    <source>
        <dbReference type="Proteomes" id="UP001157017"/>
    </source>
</evidence>
<feature type="region of interest" description="Disordered" evidence="1">
    <location>
        <begin position="343"/>
        <end position="369"/>
    </location>
</feature>
<comment type="caution">
    <text evidence="3">The sequence shown here is derived from an EMBL/GenBank/DDBJ whole genome shotgun (WGS) entry which is preliminary data.</text>
</comment>
<name>A0ABQ6JE53_9ACTN</name>
<evidence type="ECO:0000256" key="2">
    <source>
        <dbReference type="SAM" id="Phobius"/>
    </source>
</evidence>
<feature type="transmembrane region" description="Helical" evidence="2">
    <location>
        <begin position="188"/>
        <end position="206"/>
    </location>
</feature>
<feature type="compositionally biased region" description="Low complexity" evidence="1">
    <location>
        <begin position="80"/>
        <end position="98"/>
    </location>
</feature>
<keyword evidence="2" id="KW-0812">Transmembrane</keyword>
<feature type="region of interest" description="Disordered" evidence="1">
    <location>
        <begin position="37"/>
        <end position="99"/>
    </location>
</feature>
<keyword evidence="4" id="KW-1185">Reference proteome</keyword>
<evidence type="ECO:0000313" key="3">
    <source>
        <dbReference type="EMBL" id="GMA86443.1"/>
    </source>
</evidence>
<evidence type="ECO:0000256" key="1">
    <source>
        <dbReference type="SAM" id="MobiDB-lite"/>
    </source>
</evidence>
<proteinExistence type="predicted"/>
<keyword evidence="2" id="KW-1133">Transmembrane helix</keyword>
<protein>
    <submittedName>
        <fullName evidence="3">Uncharacterized protein</fullName>
    </submittedName>
</protein>
<sequence length="369" mass="38719">MRVRYLGDFSDEGYSDVFVRAVDDVVAGVGVVRGDGLDDAGDGVETGDRDVRAAEADDHRAGEGREDAGRGQGLEGLDGSDGPAGDGAEPDADAAAPGGRRRCARPCCDSLLDALSLVLAALAPVLAATSLPRGWALVPAALALCWPLVTRPPWRAPSKTRHLGAYAPQRVLVAATAGLLAARDDAGAAAAVTALLLVVPGLEGWTRRVLDRPRLRVLHLPGLDYAPAASAVHRALYPAGLAVAALALVVAAVDGPVVVTVVATGLLVLLLLGLLVADVRLLRASDVAREQVLPALEAYQPEFVLYYAATAGAGYQVGMWMPYLERLGRRFVVVTRFARLDRPDRRASPTPRSCTARRCAASTTPWPPR</sequence>
<feature type="transmembrane region" description="Helical" evidence="2">
    <location>
        <begin position="259"/>
        <end position="282"/>
    </location>
</feature>
<gene>
    <name evidence="3" type="ORF">GCM10025868_16930</name>
</gene>
<reference evidence="4" key="1">
    <citation type="journal article" date="2019" name="Int. J. Syst. Evol. Microbiol.">
        <title>The Global Catalogue of Microorganisms (GCM) 10K type strain sequencing project: providing services to taxonomists for standard genome sequencing and annotation.</title>
        <authorList>
            <consortium name="The Broad Institute Genomics Platform"/>
            <consortium name="The Broad Institute Genome Sequencing Center for Infectious Disease"/>
            <person name="Wu L."/>
            <person name="Ma J."/>
        </authorList>
    </citation>
    <scope>NUCLEOTIDE SEQUENCE [LARGE SCALE GENOMIC DNA]</scope>
    <source>
        <strain evidence="4">NBRC 108730</strain>
    </source>
</reference>